<gene>
    <name evidence="2" type="ORF">NTEN_LOCUS5284</name>
</gene>
<accession>A0A6H5G839</accession>
<feature type="region of interest" description="Disordered" evidence="1">
    <location>
        <begin position="1"/>
        <end position="53"/>
    </location>
</feature>
<name>A0A6H5G839_9HEMI</name>
<evidence type="ECO:0000313" key="3">
    <source>
        <dbReference type="Proteomes" id="UP000479000"/>
    </source>
</evidence>
<protein>
    <submittedName>
        <fullName evidence="2">Uncharacterized protein</fullName>
    </submittedName>
</protein>
<proteinExistence type="predicted"/>
<feature type="non-terminal residue" evidence="2">
    <location>
        <position position="53"/>
    </location>
</feature>
<reference evidence="2 3" key="1">
    <citation type="submission" date="2020-02" db="EMBL/GenBank/DDBJ databases">
        <authorList>
            <person name="Ferguson B K."/>
        </authorList>
    </citation>
    <scope>NUCLEOTIDE SEQUENCE [LARGE SCALE GENOMIC DNA]</scope>
</reference>
<evidence type="ECO:0000313" key="2">
    <source>
        <dbReference type="EMBL" id="CAA9999001.1"/>
    </source>
</evidence>
<dbReference type="Proteomes" id="UP000479000">
    <property type="component" value="Unassembled WGS sequence"/>
</dbReference>
<dbReference type="EMBL" id="CADCXU010008009">
    <property type="protein sequence ID" value="CAA9999001.1"/>
    <property type="molecule type" value="Genomic_DNA"/>
</dbReference>
<dbReference type="AlphaFoldDB" id="A0A6H5G839"/>
<sequence>MGPGTCGTHSNSQRRPQPPDSTLECCEPAAGLSRSSAKTAWPHRTSINSLHLN</sequence>
<keyword evidence="3" id="KW-1185">Reference proteome</keyword>
<evidence type="ECO:0000256" key="1">
    <source>
        <dbReference type="SAM" id="MobiDB-lite"/>
    </source>
</evidence>
<organism evidence="2 3">
    <name type="scientific">Nesidiocoris tenuis</name>
    <dbReference type="NCBI Taxonomy" id="355587"/>
    <lineage>
        <taxon>Eukaryota</taxon>
        <taxon>Metazoa</taxon>
        <taxon>Ecdysozoa</taxon>
        <taxon>Arthropoda</taxon>
        <taxon>Hexapoda</taxon>
        <taxon>Insecta</taxon>
        <taxon>Pterygota</taxon>
        <taxon>Neoptera</taxon>
        <taxon>Paraneoptera</taxon>
        <taxon>Hemiptera</taxon>
        <taxon>Heteroptera</taxon>
        <taxon>Panheteroptera</taxon>
        <taxon>Cimicomorpha</taxon>
        <taxon>Miridae</taxon>
        <taxon>Dicyphina</taxon>
        <taxon>Nesidiocoris</taxon>
    </lineage>
</organism>